<organism evidence="2">
    <name type="scientific">marine sediment metagenome</name>
    <dbReference type="NCBI Taxonomy" id="412755"/>
    <lineage>
        <taxon>unclassified sequences</taxon>
        <taxon>metagenomes</taxon>
        <taxon>ecological metagenomes</taxon>
    </lineage>
</organism>
<accession>X1F6G3</accession>
<evidence type="ECO:0000256" key="1">
    <source>
        <dbReference type="SAM" id="Phobius"/>
    </source>
</evidence>
<keyword evidence="1" id="KW-0812">Transmembrane</keyword>
<dbReference type="AlphaFoldDB" id="X1F6G3"/>
<dbReference type="EMBL" id="BART01035656">
    <property type="protein sequence ID" value="GAH16393.1"/>
    <property type="molecule type" value="Genomic_DNA"/>
</dbReference>
<keyword evidence="1" id="KW-0472">Membrane</keyword>
<protein>
    <submittedName>
        <fullName evidence="2">Uncharacterized protein</fullName>
    </submittedName>
</protein>
<comment type="caution">
    <text evidence="2">The sequence shown here is derived from an EMBL/GenBank/DDBJ whole genome shotgun (WGS) entry which is preliminary data.</text>
</comment>
<gene>
    <name evidence="2" type="ORF">S01H4_60460</name>
</gene>
<name>X1F6G3_9ZZZZ</name>
<feature type="transmembrane region" description="Helical" evidence="1">
    <location>
        <begin position="12"/>
        <end position="28"/>
    </location>
</feature>
<reference evidence="2" key="1">
    <citation type="journal article" date="2014" name="Front. Microbiol.">
        <title>High frequency of phylogenetically diverse reductive dehalogenase-homologous genes in deep subseafloor sedimentary metagenomes.</title>
        <authorList>
            <person name="Kawai M."/>
            <person name="Futagami T."/>
            <person name="Toyoda A."/>
            <person name="Takaki Y."/>
            <person name="Nishi S."/>
            <person name="Hori S."/>
            <person name="Arai W."/>
            <person name="Tsubouchi T."/>
            <person name="Morono Y."/>
            <person name="Uchiyama I."/>
            <person name="Ito T."/>
            <person name="Fujiyama A."/>
            <person name="Inagaki F."/>
            <person name="Takami H."/>
        </authorList>
    </citation>
    <scope>NUCLEOTIDE SEQUENCE</scope>
    <source>
        <strain evidence="2">Expedition CK06-06</strain>
    </source>
</reference>
<evidence type="ECO:0000313" key="2">
    <source>
        <dbReference type="EMBL" id="GAH16393.1"/>
    </source>
</evidence>
<feature type="non-terminal residue" evidence="2">
    <location>
        <position position="30"/>
    </location>
</feature>
<proteinExistence type="predicted"/>
<sequence length="30" mass="3162">MLKELGLKDMIKASLIMVVVAISVGGAINF</sequence>
<keyword evidence="1" id="KW-1133">Transmembrane helix</keyword>